<gene>
    <name evidence="3" type="ORF">Zm00014a_016464</name>
</gene>
<dbReference type="EMBL" id="NCVQ01000004">
    <property type="protein sequence ID" value="PWZ33148.1"/>
    <property type="molecule type" value="Genomic_DNA"/>
</dbReference>
<dbReference type="ExpressionAtlas" id="A0A3L6FJY1">
    <property type="expression patterns" value="baseline and differential"/>
</dbReference>
<dbReference type="PANTHER" id="PTHR37753">
    <property type="entry name" value="OS01G0940600 PROTEIN"/>
    <property type="match status" value="1"/>
</dbReference>
<dbReference type="AlphaFoldDB" id="A0A3L6FJY1"/>
<dbReference type="Proteomes" id="UP000251960">
    <property type="component" value="Chromosome 3"/>
</dbReference>
<feature type="region of interest" description="Disordered" evidence="1">
    <location>
        <begin position="106"/>
        <end position="163"/>
    </location>
</feature>
<evidence type="ECO:0000256" key="1">
    <source>
        <dbReference type="SAM" id="MobiDB-lite"/>
    </source>
</evidence>
<protein>
    <recommendedName>
        <fullName evidence="5">High chlorophyll fluorescence 153</fullName>
    </recommendedName>
</protein>
<evidence type="ECO:0000313" key="4">
    <source>
        <dbReference type="Proteomes" id="UP000251960"/>
    </source>
</evidence>
<comment type="caution">
    <text evidence="3">The sequence shown here is derived from an EMBL/GenBank/DDBJ whole genome shotgun (WGS) entry which is preliminary data.</text>
</comment>
<name>A0A3L6FJY1_MAIZE</name>
<feature type="compositionally biased region" description="Acidic residues" evidence="1">
    <location>
        <begin position="108"/>
        <end position="138"/>
    </location>
</feature>
<keyword evidence="2" id="KW-0472">Membrane</keyword>
<feature type="transmembrane region" description="Helical" evidence="2">
    <location>
        <begin position="66"/>
        <end position="89"/>
    </location>
</feature>
<keyword evidence="2" id="KW-1133">Transmembrane helix</keyword>
<evidence type="ECO:0000256" key="2">
    <source>
        <dbReference type="SAM" id="Phobius"/>
    </source>
</evidence>
<dbReference type="PANTHER" id="PTHR37753:SF1">
    <property type="entry name" value="OS01G0940600 PROTEIN"/>
    <property type="match status" value="1"/>
</dbReference>
<evidence type="ECO:0000313" key="3">
    <source>
        <dbReference type="EMBL" id="PWZ33148.1"/>
    </source>
</evidence>
<keyword evidence="2" id="KW-0812">Transmembrane</keyword>
<evidence type="ECO:0008006" key="5">
    <source>
        <dbReference type="Google" id="ProtNLM"/>
    </source>
</evidence>
<reference evidence="3 4" key="1">
    <citation type="journal article" date="2018" name="Nat. Genet.">
        <title>Extensive intraspecific gene order and gene structural variations between Mo17 and other maize genomes.</title>
        <authorList>
            <person name="Sun S."/>
            <person name="Zhou Y."/>
            <person name="Chen J."/>
            <person name="Shi J."/>
            <person name="Zhao H."/>
            <person name="Zhao H."/>
            <person name="Song W."/>
            <person name="Zhang M."/>
            <person name="Cui Y."/>
            <person name="Dong X."/>
            <person name="Liu H."/>
            <person name="Ma X."/>
            <person name="Jiao Y."/>
            <person name="Wang B."/>
            <person name="Wei X."/>
            <person name="Stein J.C."/>
            <person name="Glaubitz J.C."/>
            <person name="Lu F."/>
            <person name="Yu G."/>
            <person name="Liang C."/>
            <person name="Fengler K."/>
            <person name="Li B."/>
            <person name="Rafalski A."/>
            <person name="Schnable P.S."/>
            <person name="Ware D.H."/>
            <person name="Buckler E.S."/>
            <person name="Lai J."/>
        </authorList>
    </citation>
    <scope>NUCLEOTIDE SEQUENCE [LARGE SCALE GENOMIC DNA]</scope>
    <source>
        <strain evidence="4">cv. Missouri 17</strain>
        <tissue evidence="3">Seedling</tissue>
    </source>
</reference>
<organism evidence="3 4">
    <name type="scientific">Zea mays</name>
    <name type="common">Maize</name>
    <dbReference type="NCBI Taxonomy" id="4577"/>
    <lineage>
        <taxon>Eukaryota</taxon>
        <taxon>Viridiplantae</taxon>
        <taxon>Streptophyta</taxon>
        <taxon>Embryophyta</taxon>
        <taxon>Tracheophyta</taxon>
        <taxon>Spermatophyta</taxon>
        <taxon>Magnoliopsida</taxon>
        <taxon>Liliopsida</taxon>
        <taxon>Poales</taxon>
        <taxon>Poaceae</taxon>
        <taxon>PACMAD clade</taxon>
        <taxon>Panicoideae</taxon>
        <taxon>Andropogonodae</taxon>
        <taxon>Andropogoneae</taxon>
        <taxon>Tripsacinae</taxon>
        <taxon>Zea</taxon>
    </lineage>
</organism>
<sequence length="163" mass="17513">MARGGHLGALCLPPRLGATPARCGRAAAVRASTCCACRPLPPGGARRRGRGRLLVVRAGGPPSTNALILAFVLPLSLFVGTLVTAARVADDLDDRFLREMEINRAILEENEASDDDGAGEEDDDINEAEEDAEEDEELPPVPVEEKEPTVVGPRTRNRPRRRV</sequence>
<accession>A0A3L6FJY1</accession>
<proteinExistence type="predicted"/>